<dbReference type="GO" id="GO:0016592">
    <property type="term" value="C:mediator complex"/>
    <property type="evidence" value="ECO:0007669"/>
    <property type="project" value="InterPro"/>
</dbReference>
<sequence>MKARETLLKSADILLSGANDLKNCLGAKNGSENAFHNCLWSLRENWRLVRTQDCIMGDLTYHSAGARIQEKGRFLVRKTADPSHKGTSGRGVAFCPVTLDIPQELLTRSALFVYLHTEPVRSSPRLDWKQMERDGWYGLRPPPDLPEWQTQLYKAQLTFFHQEVFSQLMIDAYSQQQVRPVYVCDGQLHIQLREDRWLSLHCIQQGDNDDDMSDTNNMEPIPEPIRALYLFVCDALRQLHRHTETVPYPVPAPSQFQTLERRLDGPNAAYVPVSDDSISSSRGKHSIHHSNQLLPHNNFEQTSVLNKLQEAILLTDLLNYIHSTCGTINSELKLCPILVELSLPDELSPSQTIVPLFERYSQTEIVTLELEPKTGTMYNIVPNGTEDNTIIFSVDSQRFPVFLRRCLLRNWTQKIVEFFSQDTNWLLIYLSPLQPCMPLIQLNSTLSFLNNVTARVVNVSLSFPNNFLISSGFENGYFGSDKFPVVRMLDCVGSSFQEKLSTFLDSLT</sequence>
<dbReference type="GO" id="GO:0003712">
    <property type="term" value="F:transcription coregulator activity"/>
    <property type="evidence" value="ECO:0007669"/>
    <property type="project" value="InterPro"/>
</dbReference>
<dbReference type="EMBL" id="JAKMXF010000133">
    <property type="protein sequence ID" value="KAI6656718.1"/>
    <property type="molecule type" value="Genomic_DNA"/>
</dbReference>
<gene>
    <name evidence="6" type="ORF">LOD99_16022</name>
</gene>
<protein>
    <submittedName>
        <fullName evidence="6">Mediator of RNA polymerase II transcription subunit 17-like</fullName>
    </submittedName>
</protein>
<dbReference type="GO" id="GO:0006357">
    <property type="term" value="P:regulation of transcription by RNA polymerase II"/>
    <property type="evidence" value="ECO:0007669"/>
    <property type="project" value="InterPro"/>
</dbReference>
<dbReference type="PANTHER" id="PTHR13114:SF7">
    <property type="entry name" value="MEDIATOR OF RNA POLYMERASE II TRANSCRIPTION SUBUNIT 17"/>
    <property type="match status" value="1"/>
</dbReference>
<evidence type="ECO:0000256" key="1">
    <source>
        <dbReference type="ARBA" id="ARBA00004123"/>
    </source>
</evidence>
<evidence type="ECO:0000313" key="7">
    <source>
        <dbReference type="Proteomes" id="UP001165289"/>
    </source>
</evidence>
<evidence type="ECO:0000256" key="4">
    <source>
        <dbReference type="ARBA" id="ARBA00023163"/>
    </source>
</evidence>
<evidence type="ECO:0000256" key="5">
    <source>
        <dbReference type="ARBA" id="ARBA00023242"/>
    </source>
</evidence>
<dbReference type="Proteomes" id="UP001165289">
    <property type="component" value="Unassembled WGS sequence"/>
</dbReference>
<evidence type="ECO:0000313" key="6">
    <source>
        <dbReference type="EMBL" id="KAI6656718.1"/>
    </source>
</evidence>
<keyword evidence="3" id="KW-0805">Transcription regulation</keyword>
<dbReference type="PANTHER" id="PTHR13114">
    <property type="entry name" value="MEDIATOR OF RNA POLYMERASE II TRANSCRIPTION SUBUNIT 17"/>
    <property type="match status" value="1"/>
</dbReference>
<name>A0AAV7K6K8_9METZ</name>
<dbReference type="AlphaFoldDB" id="A0AAV7K6K8"/>
<keyword evidence="5" id="KW-0539">Nucleus</keyword>
<dbReference type="InterPro" id="IPR019313">
    <property type="entry name" value="Mediator_Med17"/>
</dbReference>
<evidence type="ECO:0000256" key="2">
    <source>
        <dbReference type="ARBA" id="ARBA00005635"/>
    </source>
</evidence>
<keyword evidence="4" id="KW-0804">Transcription</keyword>
<comment type="caution">
    <text evidence="6">The sequence shown here is derived from an EMBL/GenBank/DDBJ whole genome shotgun (WGS) entry which is preliminary data.</text>
</comment>
<comment type="subcellular location">
    <subcellularLocation>
        <location evidence="1">Nucleus</location>
    </subcellularLocation>
</comment>
<proteinExistence type="inferred from homology"/>
<comment type="similarity">
    <text evidence="2">Belongs to the Mediator complex subunit 17 family.</text>
</comment>
<keyword evidence="7" id="KW-1185">Reference proteome</keyword>
<organism evidence="6 7">
    <name type="scientific">Oopsacas minuta</name>
    <dbReference type="NCBI Taxonomy" id="111878"/>
    <lineage>
        <taxon>Eukaryota</taxon>
        <taxon>Metazoa</taxon>
        <taxon>Porifera</taxon>
        <taxon>Hexactinellida</taxon>
        <taxon>Hexasterophora</taxon>
        <taxon>Lyssacinosida</taxon>
        <taxon>Leucopsacidae</taxon>
        <taxon>Oopsacas</taxon>
    </lineage>
</organism>
<reference evidence="6 7" key="1">
    <citation type="journal article" date="2023" name="BMC Biol.">
        <title>The compact genome of the sponge Oopsacas minuta (Hexactinellida) is lacking key metazoan core genes.</title>
        <authorList>
            <person name="Santini S."/>
            <person name="Schenkelaars Q."/>
            <person name="Jourda C."/>
            <person name="Duchesne M."/>
            <person name="Belahbib H."/>
            <person name="Rocher C."/>
            <person name="Selva M."/>
            <person name="Riesgo A."/>
            <person name="Vervoort M."/>
            <person name="Leys S.P."/>
            <person name="Kodjabachian L."/>
            <person name="Le Bivic A."/>
            <person name="Borchiellini C."/>
            <person name="Claverie J.M."/>
            <person name="Renard E."/>
        </authorList>
    </citation>
    <scope>NUCLEOTIDE SEQUENCE [LARGE SCALE GENOMIC DNA]</scope>
    <source>
        <strain evidence="6">SPO-2</strain>
    </source>
</reference>
<dbReference type="GO" id="GO:0070847">
    <property type="term" value="C:core mediator complex"/>
    <property type="evidence" value="ECO:0007669"/>
    <property type="project" value="TreeGrafter"/>
</dbReference>
<evidence type="ECO:0000256" key="3">
    <source>
        <dbReference type="ARBA" id="ARBA00023015"/>
    </source>
</evidence>
<accession>A0AAV7K6K8</accession>